<dbReference type="InterPro" id="IPR011856">
    <property type="entry name" value="tRNA_endonuc-like_dom_sf"/>
</dbReference>
<evidence type="ECO:0000256" key="1">
    <source>
        <dbReference type="ARBA" id="ARBA00006738"/>
    </source>
</evidence>
<dbReference type="SUPFAM" id="SSF52980">
    <property type="entry name" value="Restriction endonuclease-like"/>
    <property type="match status" value="1"/>
</dbReference>
<proteinExistence type="inferred from homology"/>
<dbReference type="InterPro" id="IPR003509">
    <property type="entry name" value="UPF0102_YraN-like"/>
</dbReference>
<evidence type="ECO:0000313" key="4">
    <source>
        <dbReference type="Proteomes" id="UP001627408"/>
    </source>
</evidence>
<comment type="similarity">
    <text evidence="1 2">Belongs to the UPF0102 family.</text>
</comment>
<dbReference type="RefSeq" id="WP_407590689.1">
    <property type="nucleotide sequence ID" value="NZ_JBHDIY010000002.1"/>
</dbReference>
<dbReference type="Pfam" id="PF02021">
    <property type="entry name" value="UPF0102"/>
    <property type="match status" value="1"/>
</dbReference>
<dbReference type="HAMAP" id="MF_00048">
    <property type="entry name" value="UPF0102"/>
    <property type="match status" value="1"/>
</dbReference>
<evidence type="ECO:0000256" key="2">
    <source>
        <dbReference type="HAMAP-Rule" id="MF_00048"/>
    </source>
</evidence>
<dbReference type="PANTHER" id="PTHR34039">
    <property type="entry name" value="UPF0102 PROTEIN YRAN"/>
    <property type="match status" value="1"/>
</dbReference>
<organism evidence="3 4">
    <name type="scientific">Tateyamaria armeniaca</name>
    <dbReference type="NCBI Taxonomy" id="2518930"/>
    <lineage>
        <taxon>Bacteria</taxon>
        <taxon>Pseudomonadati</taxon>
        <taxon>Pseudomonadota</taxon>
        <taxon>Alphaproteobacteria</taxon>
        <taxon>Rhodobacterales</taxon>
        <taxon>Roseobacteraceae</taxon>
        <taxon>Tateyamaria</taxon>
    </lineage>
</organism>
<evidence type="ECO:0000313" key="3">
    <source>
        <dbReference type="EMBL" id="MFL4468940.1"/>
    </source>
</evidence>
<dbReference type="EMBL" id="JBHDIY010000002">
    <property type="protein sequence ID" value="MFL4468940.1"/>
    <property type="molecule type" value="Genomic_DNA"/>
</dbReference>
<name>A0ABW8UP95_9RHOB</name>
<keyword evidence="4" id="KW-1185">Reference proteome</keyword>
<accession>A0ABW8UP95</accession>
<gene>
    <name evidence="3" type="ORF">ACERZ8_03285</name>
</gene>
<dbReference type="Proteomes" id="UP001627408">
    <property type="component" value="Unassembled WGS sequence"/>
</dbReference>
<comment type="caution">
    <text evidence="3">The sequence shown here is derived from an EMBL/GenBank/DDBJ whole genome shotgun (WGS) entry which is preliminary data.</text>
</comment>
<protein>
    <recommendedName>
        <fullName evidence="2">UPF0102 protein ACERZ8_03285</fullName>
    </recommendedName>
</protein>
<dbReference type="InterPro" id="IPR011335">
    <property type="entry name" value="Restrct_endonuc-II-like"/>
</dbReference>
<dbReference type="Gene3D" id="3.40.1350.10">
    <property type="match status" value="1"/>
</dbReference>
<reference evidence="3 4" key="1">
    <citation type="submission" date="2024-08" db="EMBL/GenBank/DDBJ databases">
        <title>Tateyamaria sp. nov., isolated from marine algae.</title>
        <authorList>
            <person name="Choi B.J."/>
            <person name="Kim J.M."/>
            <person name="Lee J.K."/>
            <person name="Choi D.G."/>
            <person name="Bayburt H."/>
            <person name="Baek J.H."/>
            <person name="Han D.M."/>
            <person name="Jeon C.O."/>
        </authorList>
    </citation>
    <scope>NUCLEOTIDE SEQUENCE [LARGE SCALE GENOMIC DNA]</scope>
    <source>
        <strain evidence="3 4">KMU-156</strain>
    </source>
</reference>
<dbReference type="PANTHER" id="PTHR34039:SF1">
    <property type="entry name" value="UPF0102 PROTEIN YRAN"/>
    <property type="match status" value="1"/>
</dbReference>
<sequence>MTYAPAPREFDSGSAIALGRESRGRMSYLAGLAAEDAVAAEYRARGYVLLEMRWRGKRGEIDLIFADGPGVVMVEVKKSHSFEAAMSHITPAQVRRLFASAEEFVGTRPQGNLTDIRFDVALMDQHAQVSILENAFCGWV</sequence>